<evidence type="ECO:0000259" key="1">
    <source>
        <dbReference type="PROSITE" id="PS50280"/>
    </source>
</evidence>
<dbReference type="STRING" id="1618364.UX86_C0035G0003"/>
<dbReference type="InterPro" id="IPR009207">
    <property type="entry name" value="SET7_MeTrfase"/>
</dbReference>
<dbReference type="PROSITE" id="PS50280">
    <property type="entry name" value="SET"/>
    <property type="match status" value="1"/>
</dbReference>
<dbReference type="CDD" id="cd10540">
    <property type="entry name" value="SET_SpSet7-like"/>
    <property type="match status" value="1"/>
</dbReference>
<dbReference type="SUPFAM" id="SSF82199">
    <property type="entry name" value="SET domain"/>
    <property type="match status" value="1"/>
</dbReference>
<comment type="caution">
    <text evidence="2">The sequence shown here is derived from an EMBL/GenBank/DDBJ whole genome shotgun (WGS) entry which is preliminary data.</text>
</comment>
<dbReference type="Proteomes" id="UP000034502">
    <property type="component" value="Unassembled WGS sequence"/>
</dbReference>
<protein>
    <recommendedName>
        <fullName evidence="1">SET domain-containing protein</fullName>
    </recommendedName>
</protein>
<reference evidence="2 3" key="1">
    <citation type="journal article" date="2015" name="Nature">
        <title>rRNA introns, odd ribosomes, and small enigmatic genomes across a large radiation of phyla.</title>
        <authorList>
            <person name="Brown C.T."/>
            <person name="Hug L.A."/>
            <person name="Thomas B.C."/>
            <person name="Sharon I."/>
            <person name="Castelle C.J."/>
            <person name="Singh A."/>
            <person name="Wilkins M.J."/>
            <person name="Williams K.H."/>
            <person name="Banfield J.F."/>
        </authorList>
    </citation>
    <scope>NUCLEOTIDE SEQUENCE [LARGE SCALE GENOMIC DNA]</scope>
</reference>
<dbReference type="InterPro" id="IPR001214">
    <property type="entry name" value="SET_dom"/>
</dbReference>
<dbReference type="PATRIC" id="fig|1618364.3.peg.922"/>
<dbReference type="AlphaFoldDB" id="A0A0G1S150"/>
<dbReference type="PIRSF" id="PIRSF022536">
    <property type="entry name" value="A612L_SET"/>
    <property type="match status" value="1"/>
</dbReference>
<name>A0A0G1S150_9BACT</name>
<accession>A0A0G1S150</accession>
<organism evidence="2 3">
    <name type="scientific">Candidatus Amesbacteria bacterium GW2011_GWC1_47_15</name>
    <dbReference type="NCBI Taxonomy" id="1618364"/>
    <lineage>
        <taxon>Bacteria</taxon>
        <taxon>Candidatus Amesiibacteriota</taxon>
    </lineage>
</organism>
<dbReference type="Pfam" id="PF00856">
    <property type="entry name" value="SET"/>
    <property type="match status" value="1"/>
</dbReference>
<dbReference type="EMBL" id="LCNU01000035">
    <property type="protein sequence ID" value="KKU63062.1"/>
    <property type="molecule type" value="Genomic_DNA"/>
</dbReference>
<dbReference type="Gene3D" id="2.170.270.10">
    <property type="entry name" value="SET domain"/>
    <property type="match status" value="1"/>
</dbReference>
<dbReference type="SMART" id="SM00317">
    <property type="entry name" value="SET"/>
    <property type="match status" value="1"/>
</dbReference>
<dbReference type="InterPro" id="IPR046341">
    <property type="entry name" value="SET_dom_sf"/>
</dbReference>
<dbReference type="GO" id="GO:0062122">
    <property type="term" value="F:histone H3K37 methyltransferase activity"/>
    <property type="evidence" value="ECO:0007669"/>
    <property type="project" value="InterPro"/>
</dbReference>
<feature type="domain" description="SET" evidence="1">
    <location>
        <begin position="7"/>
        <end position="117"/>
    </location>
</feature>
<proteinExistence type="predicted"/>
<evidence type="ECO:0000313" key="3">
    <source>
        <dbReference type="Proteomes" id="UP000034502"/>
    </source>
</evidence>
<gene>
    <name evidence="2" type="ORF">UX86_C0035G0003</name>
</gene>
<sequence length="133" mass="15236">MSSEDGLGIEVKYIANSAKGRGIFARRNFKRGDIIEVCPVLLVPPVDHKYLSQTVLDNYLFDWESEEDSVLLFGYGGLYNHSYTPNAQYIRDFNNKTMVVQAIKNIKEGQEIVFNYNGEPENNAPLDWIKKIE</sequence>
<evidence type="ECO:0000313" key="2">
    <source>
        <dbReference type="EMBL" id="KKU63062.1"/>
    </source>
</evidence>